<dbReference type="CDD" id="cd00082">
    <property type="entry name" value="HisKA"/>
    <property type="match status" value="1"/>
</dbReference>
<dbReference type="SUPFAM" id="SSF52172">
    <property type="entry name" value="CheY-like"/>
    <property type="match status" value="1"/>
</dbReference>
<evidence type="ECO:0000259" key="10">
    <source>
        <dbReference type="PROSITE" id="PS50112"/>
    </source>
</evidence>
<dbReference type="InterPro" id="IPR000700">
    <property type="entry name" value="PAS-assoc_C"/>
</dbReference>
<dbReference type="CDD" id="cd18161">
    <property type="entry name" value="REC_hyHK_blue-like"/>
    <property type="match status" value="1"/>
</dbReference>
<dbReference type="PANTHER" id="PTHR43065:SF42">
    <property type="entry name" value="TWO-COMPONENT SENSOR PPRA"/>
    <property type="match status" value="1"/>
</dbReference>
<dbReference type="InterPro" id="IPR003661">
    <property type="entry name" value="HisK_dim/P_dom"/>
</dbReference>
<dbReference type="AlphaFoldDB" id="A0AB39KWN7"/>
<dbReference type="Gene3D" id="2.10.70.100">
    <property type="match status" value="1"/>
</dbReference>
<sequence>MTKRGDSETRLRALDAERIADELVGLDRGTDPFVAAVRATRMPMVITDPRLDDNPIVFANDSFCAFTGYDRAEVLGRNCRFLQGRDTDPKAVRKIGEALAEAAPLKIDILNYRKDGSAFWNRLFVAPVPDAHGDLAYFFASLVDVTDERERLSGLARDNERLAAELAAKASLERERDRELALAMQAGGMGAWSVDVQTRSLTDSEGYRLLMGWPVDRPMTYEDRQSLIHPDDREAVRAQSQATISQGAEYKINHRIVTPEGETRWMAARGVLIEDADGVPLRIAGVTIDVTAQVRSERMRSALIELGDSLKDLEDPADISFAAAEILGRTLQVSRAGYGLVDRDAETITIERDWNAPGIQSLAGVLNFRDFGSYIEDLKVGKTVLITDARTDPRTTQSGAALEGISARAVMNMPLTEQGGLVALLYLNHRDARVWSDDEMAFIRDVAERTRAAAERRRAERDLALLAASLEQQVEERTSALMAAESALRQSQKMEAVGQLTGGIAHDFNNLLTGITGSLDMIAKRLAEGRILETDRFITAAQGAARRASSLTHRLLAFSRRQTLEPQPTDICKLASGMEDLIVRTMGPAIRVESVHAAGLWPVFVDRGQLENALLNLCINARDAMPDGGVVTIETGNRWLDRRGAEERELTPGQYVSLCVSDTGVGMSPEVIARAFEPFFTTKPIGQGTGLGLSMIYGFAKQSGGQVRIYSEPDQGTMVCLYLPRHLGEVDDAVEDEVGHDQAPRADGGETVLIVDDEPTVRMLAAEVLSELGYTTIEAEDGKSGLAVLATNRRVDLLITDVGLPGGMNGRQVADAARVARPDLKVLFITGYAENAVLSHGHLDPGMQVMTKPFATDELGRKVKAMLSGG</sequence>
<evidence type="ECO:0000256" key="1">
    <source>
        <dbReference type="ARBA" id="ARBA00000085"/>
    </source>
</evidence>
<dbReference type="InterPro" id="IPR001610">
    <property type="entry name" value="PAC"/>
</dbReference>
<feature type="modified residue" description="4-aspartylphosphate" evidence="6">
    <location>
        <position position="801"/>
    </location>
</feature>
<dbReference type="Pfam" id="PF13426">
    <property type="entry name" value="PAS_9"/>
    <property type="match status" value="1"/>
</dbReference>
<evidence type="ECO:0000256" key="7">
    <source>
        <dbReference type="SAM" id="Coils"/>
    </source>
</evidence>
<dbReference type="InterPro" id="IPR005467">
    <property type="entry name" value="His_kinase_dom"/>
</dbReference>
<accession>A0AB39KWN7</accession>
<dbReference type="EC" id="2.7.13.3" evidence="2"/>
<dbReference type="Pfam" id="PF08447">
    <property type="entry name" value="PAS_3"/>
    <property type="match status" value="1"/>
</dbReference>
<dbReference type="InterPro" id="IPR003594">
    <property type="entry name" value="HATPase_dom"/>
</dbReference>
<dbReference type="SMART" id="SM00065">
    <property type="entry name" value="GAF"/>
    <property type="match status" value="1"/>
</dbReference>
<dbReference type="SMART" id="SM00387">
    <property type="entry name" value="HATPase_c"/>
    <property type="match status" value="1"/>
</dbReference>
<dbReference type="SMART" id="SM00091">
    <property type="entry name" value="PAS"/>
    <property type="match status" value="2"/>
</dbReference>
<evidence type="ECO:0000259" key="11">
    <source>
        <dbReference type="PROSITE" id="PS50113"/>
    </source>
</evidence>
<keyword evidence="4" id="KW-0808">Transferase</keyword>
<dbReference type="InterPro" id="IPR036097">
    <property type="entry name" value="HisK_dim/P_sf"/>
</dbReference>
<dbReference type="CDD" id="cd00130">
    <property type="entry name" value="PAS"/>
    <property type="match status" value="2"/>
</dbReference>
<feature type="domain" description="PAS" evidence="10">
    <location>
        <begin position="176"/>
        <end position="247"/>
    </location>
</feature>
<dbReference type="Gene3D" id="1.10.287.130">
    <property type="match status" value="1"/>
</dbReference>
<dbReference type="InterPro" id="IPR013655">
    <property type="entry name" value="PAS_fold_3"/>
</dbReference>
<dbReference type="PROSITE" id="PS50113">
    <property type="entry name" value="PAC"/>
    <property type="match status" value="2"/>
</dbReference>
<dbReference type="PROSITE" id="PS50109">
    <property type="entry name" value="HIS_KIN"/>
    <property type="match status" value="1"/>
</dbReference>
<comment type="catalytic activity">
    <reaction evidence="1">
        <text>ATP + protein L-histidine = ADP + protein N-phospho-L-histidine.</text>
        <dbReference type="EC" id="2.7.13.3"/>
    </reaction>
</comment>
<evidence type="ECO:0000256" key="2">
    <source>
        <dbReference type="ARBA" id="ARBA00012438"/>
    </source>
</evidence>
<dbReference type="Pfam" id="PF02518">
    <property type="entry name" value="HATPase_c"/>
    <property type="match status" value="1"/>
</dbReference>
<keyword evidence="5" id="KW-0418">Kinase</keyword>
<evidence type="ECO:0000256" key="4">
    <source>
        <dbReference type="ARBA" id="ARBA00022679"/>
    </source>
</evidence>
<dbReference type="CDD" id="cd16919">
    <property type="entry name" value="HATPase_CckA-like"/>
    <property type="match status" value="1"/>
</dbReference>
<dbReference type="SUPFAM" id="SSF47384">
    <property type="entry name" value="Homodimeric domain of signal transducing histidine kinase"/>
    <property type="match status" value="1"/>
</dbReference>
<evidence type="ECO:0000256" key="5">
    <source>
        <dbReference type="ARBA" id="ARBA00022777"/>
    </source>
</evidence>
<dbReference type="Gene3D" id="3.30.450.20">
    <property type="entry name" value="PAS domain"/>
    <property type="match status" value="2"/>
</dbReference>
<dbReference type="Gene3D" id="3.40.50.2300">
    <property type="match status" value="1"/>
</dbReference>
<dbReference type="SMART" id="SM00448">
    <property type="entry name" value="REC"/>
    <property type="match status" value="1"/>
</dbReference>
<feature type="domain" description="Histidine kinase" evidence="8">
    <location>
        <begin position="503"/>
        <end position="727"/>
    </location>
</feature>
<reference evidence="12" key="1">
    <citation type="submission" date="2024-06" db="EMBL/GenBank/DDBJ databases">
        <title>Caulobacter inopinatus, sp. nov.</title>
        <authorList>
            <person name="Donachie S.P."/>
        </authorList>
    </citation>
    <scope>NUCLEOTIDE SEQUENCE</scope>
    <source>
        <strain evidence="12">73W</strain>
    </source>
</reference>
<organism evidence="12">
    <name type="scientific">Caulobacter sp. 73W</name>
    <dbReference type="NCBI Taxonomy" id="3161137"/>
    <lineage>
        <taxon>Bacteria</taxon>
        <taxon>Pseudomonadati</taxon>
        <taxon>Pseudomonadota</taxon>
        <taxon>Alphaproteobacteria</taxon>
        <taxon>Caulobacterales</taxon>
        <taxon>Caulobacteraceae</taxon>
        <taxon>Caulobacter</taxon>
    </lineage>
</organism>
<feature type="coiled-coil region" evidence="7">
    <location>
        <begin position="145"/>
        <end position="175"/>
    </location>
</feature>
<dbReference type="GO" id="GO:0000155">
    <property type="term" value="F:phosphorelay sensor kinase activity"/>
    <property type="evidence" value="ECO:0007669"/>
    <property type="project" value="InterPro"/>
</dbReference>
<dbReference type="InterPro" id="IPR003018">
    <property type="entry name" value="GAF"/>
</dbReference>
<dbReference type="RefSeq" id="WP_369062211.1">
    <property type="nucleotide sequence ID" value="NZ_CP158375.1"/>
</dbReference>
<dbReference type="SUPFAM" id="SSF55874">
    <property type="entry name" value="ATPase domain of HSP90 chaperone/DNA topoisomerase II/histidine kinase"/>
    <property type="match status" value="1"/>
</dbReference>
<dbReference type="NCBIfam" id="TIGR00229">
    <property type="entry name" value="sensory_box"/>
    <property type="match status" value="2"/>
</dbReference>
<dbReference type="PRINTS" id="PR00344">
    <property type="entry name" value="BCTRLSENSOR"/>
</dbReference>
<dbReference type="InterPro" id="IPR011006">
    <property type="entry name" value="CheY-like_superfamily"/>
</dbReference>
<dbReference type="EMBL" id="CP158375">
    <property type="protein sequence ID" value="XDO98365.1"/>
    <property type="molecule type" value="Genomic_DNA"/>
</dbReference>
<dbReference type="InterPro" id="IPR029016">
    <property type="entry name" value="GAF-like_dom_sf"/>
</dbReference>
<dbReference type="SUPFAM" id="SSF55785">
    <property type="entry name" value="PYP-like sensor domain (PAS domain)"/>
    <property type="match status" value="2"/>
</dbReference>
<protein>
    <recommendedName>
        <fullName evidence="2">histidine kinase</fullName>
        <ecNumber evidence="2">2.7.13.3</ecNumber>
    </recommendedName>
</protein>
<dbReference type="Pfam" id="PF01590">
    <property type="entry name" value="GAF"/>
    <property type="match status" value="1"/>
</dbReference>
<dbReference type="SMART" id="SM00086">
    <property type="entry name" value="PAC"/>
    <property type="match status" value="2"/>
</dbReference>
<feature type="domain" description="PAC" evidence="11">
    <location>
        <begin position="250"/>
        <end position="302"/>
    </location>
</feature>
<dbReference type="Gene3D" id="3.30.565.10">
    <property type="entry name" value="Histidine kinase-like ATPase, C-terminal domain"/>
    <property type="match status" value="1"/>
</dbReference>
<dbReference type="Gene3D" id="3.30.450.40">
    <property type="match status" value="1"/>
</dbReference>
<evidence type="ECO:0000259" key="9">
    <source>
        <dbReference type="PROSITE" id="PS50110"/>
    </source>
</evidence>
<dbReference type="Pfam" id="PF00072">
    <property type="entry name" value="Response_reg"/>
    <property type="match status" value="1"/>
</dbReference>
<keyword evidence="7" id="KW-0175">Coiled coil</keyword>
<feature type="domain" description="Response regulatory" evidence="9">
    <location>
        <begin position="751"/>
        <end position="867"/>
    </location>
</feature>
<gene>
    <name evidence="12" type="ORF">ABOZ73_08115</name>
</gene>
<evidence type="ECO:0000259" key="8">
    <source>
        <dbReference type="PROSITE" id="PS50109"/>
    </source>
</evidence>
<dbReference type="SUPFAM" id="SSF55781">
    <property type="entry name" value="GAF domain-like"/>
    <property type="match status" value="1"/>
</dbReference>
<dbReference type="PANTHER" id="PTHR43065">
    <property type="entry name" value="SENSOR HISTIDINE KINASE"/>
    <property type="match status" value="1"/>
</dbReference>
<dbReference type="PROSITE" id="PS50112">
    <property type="entry name" value="PAS"/>
    <property type="match status" value="2"/>
</dbReference>
<feature type="domain" description="PAS" evidence="10">
    <location>
        <begin position="29"/>
        <end position="78"/>
    </location>
</feature>
<dbReference type="InterPro" id="IPR036890">
    <property type="entry name" value="HATPase_C_sf"/>
</dbReference>
<dbReference type="PROSITE" id="PS50110">
    <property type="entry name" value="RESPONSE_REGULATORY"/>
    <property type="match status" value="1"/>
</dbReference>
<proteinExistence type="predicted"/>
<feature type="coiled-coil region" evidence="7">
    <location>
        <begin position="456"/>
        <end position="487"/>
    </location>
</feature>
<dbReference type="InterPro" id="IPR001789">
    <property type="entry name" value="Sig_transdc_resp-reg_receiver"/>
</dbReference>
<dbReference type="InterPro" id="IPR035965">
    <property type="entry name" value="PAS-like_dom_sf"/>
</dbReference>
<feature type="domain" description="PAC" evidence="11">
    <location>
        <begin position="103"/>
        <end position="157"/>
    </location>
</feature>
<evidence type="ECO:0000256" key="3">
    <source>
        <dbReference type="ARBA" id="ARBA00022553"/>
    </source>
</evidence>
<evidence type="ECO:0000256" key="6">
    <source>
        <dbReference type="PROSITE-ProRule" id="PRU00169"/>
    </source>
</evidence>
<dbReference type="SMART" id="SM00388">
    <property type="entry name" value="HisKA"/>
    <property type="match status" value="1"/>
</dbReference>
<keyword evidence="3 6" id="KW-0597">Phosphoprotein</keyword>
<name>A0AB39KWN7_9CAUL</name>
<dbReference type="InterPro" id="IPR004358">
    <property type="entry name" value="Sig_transdc_His_kin-like_C"/>
</dbReference>
<dbReference type="Pfam" id="PF00512">
    <property type="entry name" value="HisKA"/>
    <property type="match status" value="1"/>
</dbReference>
<evidence type="ECO:0000313" key="12">
    <source>
        <dbReference type="EMBL" id="XDO98365.1"/>
    </source>
</evidence>
<dbReference type="InterPro" id="IPR000014">
    <property type="entry name" value="PAS"/>
</dbReference>